<proteinExistence type="inferred from homology"/>
<name>A0A0R2LC15_9LACO</name>
<dbReference type="STRING" id="449659.IV66_GL000984"/>
<comment type="caution">
    <text evidence="9">The sequence shown here is derived from an EMBL/GenBank/DDBJ whole genome shotgun (WGS) entry which is preliminary data.</text>
</comment>
<protein>
    <recommendedName>
        <fullName evidence="2">carbonic anhydrase</fullName>
        <ecNumber evidence="2">4.2.1.1</ecNumber>
    </recommendedName>
</protein>
<dbReference type="PROSITE" id="PS51144">
    <property type="entry name" value="ALPHA_CA_2"/>
    <property type="match status" value="1"/>
</dbReference>
<evidence type="ECO:0000256" key="1">
    <source>
        <dbReference type="ARBA" id="ARBA00010718"/>
    </source>
</evidence>
<dbReference type="InterPro" id="IPR001148">
    <property type="entry name" value="CA_dom"/>
</dbReference>
<reference evidence="9 10" key="1">
    <citation type="journal article" date="2015" name="Genome Announc.">
        <title>Expanding the biotechnology potential of lactobacilli through comparative genomics of 213 strains and associated genera.</title>
        <authorList>
            <person name="Sun Z."/>
            <person name="Harris H.M."/>
            <person name="McCann A."/>
            <person name="Guo C."/>
            <person name="Argimon S."/>
            <person name="Zhang W."/>
            <person name="Yang X."/>
            <person name="Jeffery I.B."/>
            <person name="Cooney J.C."/>
            <person name="Kagawa T.F."/>
            <person name="Liu W."/>
            <person name="Song Y."/>
            <person name="Salvetti E."/>
            <person name="Wrobel A."/>
            <person name="Rasinkangas P."/>
            <person name="Parkhill J."/>
            <person name="Rea M.C."/>
            <person name="O'Sullivan O."/>
            <person name="Ritari J."/>
            <person name="Douillard F.P."/>
            <person name="Paul Ross R."/>
            <person name="Yang R."/>
            <person name="Briner A.E."/>
            <person name="Felis G.E."/>
            <person name="de Vos W.M."/>
            <person name="Barrangou R."/>
            <person name="Klaenhammer T.R."/>
            <person name="Caufield P.W."/>
            <person name="Cui Y."/>
            <person name="Zhang H."/>
            <person name="O'Toole P.W."/>
        </authorList>
    </citation>
    <scope>NUCLEOTIDE SEQUENCE [LARGE SCALE GENOMIC DNA]</scope>
    <source>
        <strain evidence="9 10">NBRC 103219</strain>
    </source>
</reference>
<dbReference type="InterPro" id="IPR036398">
    <property type="entry name" value="CA_dom_sf"/>
</dbReference>
<keyword evidence="5" id="KW-0456">Lyase</keyword>
<dbReference type="EC" id="4.2.1.1" evidence="2"/>
<dbReference type="InterPro" id="IPR023561">
    <property type="entry name" value="Carbonic_anhydrase_a-class"/>
</dbReference>
<keyword evidence="4" id="KW-0862">Zinc</keyword>
<dbReference type="InterPro" id="IPR041891">
    <property type="entry name" value="Alpha_CA_prokaryot-like"/>
</dbReference>
<feature type="domain" description="Alpha-carbonic anhydrase" evidence="8">
    <location>
        <begin position="1"/>
        <end position="208"/>
    </location>
</feature>
<evidence type="ECO:0000256" key="2">
    <source>
        <dbReference type="ARBA" id="ARBA00012925"/>
    </source>
</evidence>
<keyword evidence="3" id="KW-0479">Metal-binding</keyword>
<evidence type="ECO:0000256" key="3">
    <source>
        <dbReference type="ARBA" id="ARBA00022723"/>
    </source>
</evidence>
<dbReference type="SUPFAM" id="SSF51069">
    <property type="entry name" value="Carbonic anhydrase"/>
    <property type="match status" value="1"/>
</dbReference>
<evidence type="ECO:0000256" key="6">
    <source>
        <dbReference type="ARBA" id="ARBA00048348"/>
    </source>
</evidence>
<evidence type="ECO:0000313" key="9">
    <source>
        <dbReference type="EMBL" id="KRN95956.1"/>
    </source>
</evidence>
<evidence type="ECO:0000313" key="10">
    <source>
        <dbReference type="Proteomes" id="UP000051886"/>
    </source>
</evidence>
<comment type="catalytic activity">
    <reaction evidence="6">
        <text>hydrogencarbonate + H(+) = CO2 + H2O</text>
        <dbReference type="Rhea" id="RHEA:10748"/>
        <dbReference type="ChEBI" id="CHEBI:15377"/>
        <dbReference type="ChEBI" id="CHEBI:15378"/>
        <dbReference type="ChEBI" id="CHEBI:16526"/>
        <dbReference type="ChEBI" id="CHEBI:17544"/>
        <dbReference type="EC" id="4.2.1.1"/>
    </reaction>
</comment>
<evidence type="ECO:0000256" key="7">
    <source>
        <dbReference type="SAM" id="MobiDB-lite"/>
    </source>
</evidence>
<dbReference type="PATRIC" id="fig|449659.4.peg.990"/>
<dbReference type="CDD" id="cd03124">
    <property type="entry name" value="alpha_CA_prokaryotic_like"/>
    <property type="match status" value="1"/>
</dbReference>
<dbReference type="Proteomes" id="UP000051886">
    <property type="component" value="Unassembled WGS sequence"/>
</dbReference>
<evidence type="ECO:0000256" key="4">
    <source>
        <dbReference type="ARBA" id="ARBA00022833"/>
    </source>
</evidence>
<dbReference type="PANTHER" id="PTHR18952:SF265">
    <property type="entry name" value="CARBONIC ANHYDRASE"/>
    <property type="match status" value="1"/>
</dbReference>
<dbReference type="GO" id="GO:0008270">
    <property type="term" value="F:zinc ion binding"/>
    <property type="evidence" value="ECO:0007669"/>
    <property type="project" value="InterPro"/>
</dbReference>
<dbReference type="PANTHER" id="PTHR18952">
    <property type="entry name" value="CARBONIC ANHYDRASE"/>
    <property type="match status" value="1"/>
</dbReference>
<dbReference type="GO" id="GO:0004089">
    <property type="term" value="F:carbonate dehydratase activity"/>
    <property type="evidence" value="ECO:0007669"/>
    <property type="project" value="UniProtKB-EC"/>
</dbReference>
<dbReference type="Pfam" id="PF00194">
    <property type="entry name" value="Carb_anhydrase"/>
    <property type="match status" value="1"/>
</dbReference>
<dbReference type="OrthoDB" id="5327615at2"/>
<evidence type="ECO:0000256" key="5">
    <source>
        <dbReference type="ARBA" id="ARBA00023239"/>
    </source>
</evidence>
<dbReference type="AlphaFoldDB" id="A0A0R2LC15"/>
<dbReference type="RefSeq" id="WP_017867884.1">
    <property type="nucleotide sequence ID" value="NZ_BJYB01000005.1"/>
</dbReference>
<feature type="compositionally biased region" description="Basic and acidic residues" evidence="7">
    <location>
        <begin position="185"/>
        <end position="196"/>
    </location>
</feature>
<dbReference type="SMART" id="SM01057">
    <property type="entry name" value="Carb_anhydrase"/>
    <property type="match status" value="1"/>
</dbReference>
<keyword evidence="10" id="KW-1185">Reference proteome</keyword>
<dbReference type="EMBL" id="JQCN01000069">
    <property type="protein sequence ID" value="KRN95956.1"/>
    <property type="molecule type" value="Genomic_DNA"/>
</dbReference>
<comment type="similarity">
    <text evidence="1">Belongs to the alpha-carbonic anhydrase family.</text>
</comment>
<dbReference type="Gene3D" id="3.10.200.10">
    <property type="entry name" value="Alpha carbonic anhydrase"/>
    <property type="match status" value="1"/>
</dbReference>
<accession>A0A0R2LC15</accession>
<organism evidence="9 10">
    <name type="scientific">Ligilactobacillus pobuzihii</name>
    <dbReference type="NCBI Taxonomy" id="449659"/>
    <lineage>
        <taxon>Bacteria</taxon>
        <taxon>Bacillati</taxon>
        <taxon>Bacillota</taxon>
        <taxon>Bacilli</taxon>
        <taxon>Lactobacillales</taxon>
        <taxon>Lactobacillaceae</taxon>
        <taxon>Ligilactobacillus</taxon>
    </lineage>
</organism>
<sequence>MEYLDYALQNSWESLSNLESPIDIDLTLTTHKTLYKQPLALTFASNKQIIKKIQANGDQFLANGTLTIADNKYELQRIHFHDGSEHTLKGQRLDGEIHFVYQNENGANLVLALLCQVNDQRAERLALNQIYSEDAQINELSKLLPDDLSHVTYTGSLTTPPLTADVTWVVLTTPHYISNSSKKALHNDYPENHRETQPLNGREVIYYTK</sequence>
<gene>
    <name evidence="9" type="ORF">IV66_GL000984</name>
</gene>
<evidence type="ECO:0000259" key="8">
    <source>
        <dbReference type="PROSITE" id="PS51144"/>
    </source>
</evidence>
<feature type="region of interest" description="Disordered" evidence="7">
    <location>
        <begin position="181"/>
        <end position="200"/>
    </location>
</feature>